<evidence type="ECO:0000313" key="3">
    <source>
        <dbReference type="EMBL" id="KAI5385622.1"/>
    </source>
</evidence>
<feature type="domain" description="Integrase zinc-binding" evidence="2">
    <location>
        <begin position="225"/>
        <end position="282"/>
    </location>
</feature>
<dbReference type="Gene3D" id="3.10.20.370">
    <property type="match status" value="1"/>
</dbReference>
<accession>A0A9D4VLR2</accession>
<feature type="domain" description="Reverse transcriptase/retrotransposon-derived protein RNase H-like" evidence="1">
    <location>
        <begin position="9"/>
        <end position="88"/>
    </location>
</feature>
<dbReference type="InterPro" id="IPR036397">
    <property type="entry name" value="RNaseH_sf"/>
</dbReference>
<dbReference type="AlphaFoldDB" id="A0A9D4VLR2"/>
<dbReference type="Gramene" id="Psat07G0228700-T1">
    <property type="protein sequence ID" value="KAI5385622.1"/>
    <property type="gene ID" value="KIW84_072287"/>
</dbReference>
<protein>
    <submittedName>
        <fullName evidence="3">Uncharacterized protein</fullName>
    </submittedName>
</protein>
<evidence type="ECO:0000259" key="1">
    <source>
        <dbReference type="Pfam" id="PF17919"/>
    </source>
</evidence>
<sequence>MKDAEFIFDDNCLKAFQTLKQALISAPIMQTPDWNEPFEIMCDASDYAVGAVLGQRKDKKLHVIYYASRTLDEAQMNYATTEKELLAVPSNKKDAKPRLLRWILLLQEFDLEIKDKKGTENVVADHLSRLENLEPERTSINDDFSYDKLIATLEENNSDMQVETTLAISVIPWYADLVNYLAAGIVPPTLSYQQKKRFFHDIKHYYWDDPLLFKRGPDGIFRRCVPEEEVENIIQHCHSAPYGGHTSTSKTCSKILQAGFYWPTIWKDVHAAIKECDRCQRTGNISRRDEMPQNGILEVEIFDVWGIDFMGPFPSSFGNKYILVAVDYVSKWIEAIASPTNDTRRNQANTRKTVATSRKDWSLKLPEALWAYRTAYKTPIGTTPFKLIYGKSCHLPVELEHKAYWAIRNLNLNYKAAGEKRILDINELEELRRDAYENAKIYKERTKQWHDKRISRIIFKQGDAVLLFNSRLKLFPGKLRSRWSGPFHITKIFPSGAVEIKGQSTEPFTVNGQRLKHYHYAETNEDSQILHLDETPPELIDNI</sequence>
<evidence type="ECO:0000313" key="4">
    <source>
        <dbReference type="Proteomes" id="UP001058974"/>
    </source>
</evidence>
<dbReference type="PANTHER" id="PTHR34072">
    <property type="entry name" value="ENZYMATIC POLYPROTEIN-RELATED"/>
    <property type="match status" value="1"/>
</dbReference>
<dbReference type="FunFam" id="1.10.340.70:FF:000001">
    <property type="entry name" value="Retrovirus-related Pol polyprotein from transposon gypsy-like Protein"/>
    <property type="match status" value="1"/>
</dbReference>
<dbReference type="InterPro" id="IPR012337">
    <property type="entry name" value="RNaseH-like_sf"/>
</dbReference>
<dbReference type="InterPro" id="IPR041577">
    <property type="entry name" value="RT_RNaseH_2"/>
</dbReference>
<reference evidence="3 4" key="1">
    <citation type="journal article" date="2022" name="Nat. Genet.">
        <title>Improved pea reference genome and pan-genome highlight genomic features and evolutionary characteristics.</title>
        <authorList>
            <person name="Yang T."/>
            <person name="Liu R."/>
            <person name="Luo Y."/>
            <person name="Hu S."/>
            <person name="Wang D."/>
            <person name="Wang C."/>
            <person name="Pandey M.K."/>
            <person name="Ge S."/>
            <person name="Xu Q."/>
            <person name="Li N."/>
            <person name="Li G."/>
            <person name="Huang Y."/>
            <person name="Saxena R.K."/>
            <person name="Ji Y."/>
            <person name="Li M."/>
            <person name="Yan X."/>
            <person name="He Y."/>
            <person name="Liu Y."/>
            <person name="Wang X."/>
            <person name="Xiang C."/>
            <person name="Varshney R.K."/>
            <person name="Ding H."/>
            <person name="Gao S."/>
            <person name="Zong X."/>
        </authorList>
    </citation>
    <scope>NUCLEOTIDE SEQUENCE [LARGE SCALE GENOMIC DNA]</scope>
    <source>
        <strain evidence="3 4">cv. Zhongwan 6</strain>
    </source>
</reference>
<dbReference type="Gene3D" id="1.10.340.70">
    <property type="match status" value="1"/>
</dbReference>
<gene>
    <name evidence="3" type="ORF">KIW84_072287</name>
</gene>
<dbReference type="SUPFAM" id="SSF56672">
    <property type="entry name" value="DNA/RNA polymerases"/>
    <property type="match status" value="1"/>
</dbReference>
<name>A0A9D4VLR2_PEA</name>
<organism evidence="3 4">
    <name type="scientific">Pisum sativum</name>
    <name type="common">Garden pea</name>
    <name type="synonym">Lathyrus oleraceus</name>
    <dbReference type="NCBI Taxonomy" id="3888"/>
    <lineage>
        <taxon>Eukaryota</taxon>
        <taxon>Viridiplantae</taxon>
        <taxon>Streptophyta</taxon>
        <taxon>Embryophyta</taxon>
        <taxon>Tracheophyta</taxon>
        <taxon>Spermatophyta</taxon>
        <taxon>Magnoliopsida</taxon>
        <taxon>eudicotyledons</taxon>
        <taxon>Gunneridae</taxon>
        <taxon>Pentapetalae</taxon>
        <taxon>rosids</taxon>
        <taxon>fabids</taxon>
        <taxon>Fabales</taxon>
        <taxon>Fabaceae</taxon>
        <taxon>Papilionoideae</taxon>
        <taxon>50 kb inversion clade</taxon>
        <taxon>NPAAA clade</taxon>
        <taxon>Hologalegina</taxon>
        <taxon>IRL clade</taxon>
        <taxon>Fabeae</taxon>
        <taxon>Lathyrus</taxon>
    </lineage>
</organism>
<dbReference type="Pfam" id="PF17919">
    <property type="entry name" value="RT_RNaseH_2"/>
    <property type="match status" value="1"/>
</dbReference>
<comment type="caution">
    <text evidence="3">The sequence shown here is derived from an EMBL/GenBank/DDBJ whole genome shotgun (WGS) entry which is preliminary data.</text>
</comment>
<keyword evidence="4" id="KW-1185">Reference proteome</keyword>
<dbReference type="Pfam" id="PF17921">
    <property type="entry name" value="Integrase_H2C2"/>
    <property type="match status" value="1"/>
</dbReference>
<dbReference type="Gene3D" id="3.30.420.10">
    <property type="entry name" value="Ribonuclease H-like superfamily/Ribonuclease H"/>
    <property type="match status" value="2"/>
</dbReference>
<dbReference type="PANTHER" id="PTHR34072:SF57">
    <property type="entry name" value="RNA-DIRECTED DNA POLYMERASE"/>
    <property type="match status" value="1"/>
</dbReference>
<dbReference type="EMBL" id="JAMSHJ010000007">
    <property type="protein sequence ID" value="KAI5385622.1"/>
    <property type="molecule type" value="Genomic_DNA"/>
</dbReference>
<dbReference type="CDD" id="cd09274">
    <property type="entry name" value="RNase_HI_RT_Ty3"/>
    <property type="match status" value="1"/>
</dbReference>
<dbReference type="Proteomes" id="UP001058974">
    <property type="component" value="Chromosome 7"/>
</dbReference>
<dbReference type="SUPFAM" id="SSF53098">
    <property type="entry name" value="Ribonuclease H-like"/>
    <property type="match status" value="1"/>
</dbReference>
<evidence type="ECO:0000259" key="2">
    <source>
        <dbReference type="Pfam" id="PF17921"/>
    </source>
</evidence>
<dbReference type="InterPro" id="IPR041588">
    <property type="entry name" value="Integrase_H2C2"/>
</dbReference>
<dbReference type="InterPro" id="IPR043502">
    <property type="entry name" value="DNA/RNA_pol_sf"/>
</dbReference>
<dbReference type="GO" id="GO:0003676">
    <property type="term" value="F:nucleic acid binding"/>
    <property type="evidence" value="ECO:0007669"/>
    <property type="project" value="InterPro"/>
</dbReference>
<proteinExistence type="predicted"/>